<dbReference type="EMBL" id="DVHB01000122">
    <property type="protein sequence ID" value="HIR40092.1"/>
    <property type="molecule type" value="Genomic_DNA"/>
</dbReference>
<reference evidence="2" key="1">
    <citation type="submission" date="2020-10" db="EMBL/GenBank/DDBJ databases">
        <authorList>
            <person name="Gilroy R."/>
        </authorList>
    </citation>
    <scope>NUCLEOTIDE SEQUENCE</scope>
    <source>
        <strain evidence="2">ChiW25-3613</strain>
    </source>
</reference>
<accession>A0A9D1AH40</accession>
<keyword evidence="1" id="KW-0472">Membrane</keyword>
<keyword evidence="1" id="KW-1133">Transmembrane helix</keyword>
<evidence type="ECO:0000313" key="2">
    <source>
        <dbReference type="EMBL" id="HIR40092.1"/>
    </source>
</evidence>
<reference evidence="2" key="2">
    <citation type="journal article" date="2021" name="PeerJ">
        <title>Extensive microbial diversity within the chicken gut microbiome revealed by metagenomics and culture.</title>
        <authorList>
            <person name="Gilroy R."/>
            <person name="Ravi A."/>
            <person name="Getino M."/>
            <person name="Pursley I."/>
            <person name="Horton D.L."/>
            <person name="Alikhan N.F."/>
            <person name="Baker D."/>
            <person name="Gharbi K."/>
            <person name="Hall N."/>
            <person name="Watson M."/>
            <person name="Adriaenssens E.M."/>
            <person name="Foster-Nyarko E."/>
            <person name="Jarju S."/>
            <person name="Secka A."/>
            <person name="Antonio M."/>
            <person name="Oren A."/>
            <person name="Chaudhuri R.R."/>
            <person name="La Ragione R."/>
            <person name="Hildebrand F."/>
            <person name="Pallen M.J."/>
        </authorList>
    </citation>
    <scope>NUCLEOTIDE SEQUENCE</scope>
    <source>
        <strain evidence="2">ChiW25-3613</strain>
    </source>
</reference>
<keyword evidence="1" id="KW-0812">Transmembrane</keyword>
<name>A0A9D1AH40_9FIRM</name>
<feature type="transmembrane region" description="Helical" evidence="1">
    <location>
        <begin position="88"/>
        <end position="113"/>
    </location>
</feature>
<dbReference type="Proteomes" id="UP000824179">
    <property type="component" value="Unassembled WGS sequence"/>
</dbReference>
<evidence type="ECO:0000313" key="3">
    <source>
        <dbReference type="Proteomes" id="UP000824179"/>
    </source>
</evidence>
<dbReference type="AlphaFoldDB" id="A0A9D1AH40"/>
<organism evidence="2 3">
    <name type="scientific">Candidatus Coproplasma stercoripullorum</name>
    <dbReference type="NCBI Taxonomy" id="2840751"/>
    <lineage>
        <taxon>Bacteria</taxon>
        <taxon>Bacillati</taxon>
        <taxon>Bacillota</taxon>
        <taxon>Clostridia</taxon>
        <taxon>Eubacteriales</taxon>
        <taxon>Candidatus Coproplasma</taxon>
    </lineage>
</organism>
<gene>
    <name evidence="2" type="ORF">IAB90_06915</name>
</gene>
<protein>
    <submittedName>
        <fullName evidence="2">Uncharacterized protein</fullName>
    </submittedName>
</protein>
<sequence length="179" mass="19880">MSEQLFSDDKLSVAVKADASDEIKRAYCTFGWKLEDEYDDGNYRDIIHMEFSRPHFIKGKDRLQLLQVRYEVALNFIARARRRVGARAAVIAALLILLGAALAAFGIFCSVVAPSPVFLGGGIALMIAGIAFFGIAVYACRTLYSRDRERYGTIVSILKDNISSIISEAANITEVRYED</sequence>
<proteinExistence type="predicted"/>
<comment type="caution">
    <text evidence="2">The sequence shown here is derived from an EMBL/GenBank/DDBJ whole genome shotgun (WGS) entry which is preliminary data.</text>
</comment>
<evidence type="ECO:0000256" key="1">
    <source>
        <dbReference type="SAM" id="Phobius"/>
    </source>
</evidence>
<feature type="transmembrane region" description="Helical" evidence="1">
    <location>
        <begin position="119"/>
        <end position="140"/>
    </location>
</feature>